<dbReference type="Gene3D" id="2.120.10.30">
    <property type="entry name" value="TolB, C-terminal domain"/>
    <property type="match status" value="1"/>
</dbReference>
<evidence type="ECO:0000313" key="3">
    <source>
        <dbReference type="EMBL" id="PSR55121.1"/>
    </source>
</evidence>
<dbReference type="PANTHER" id="PTHR19328">
    <property type="entry name" value="HEDGEHOG-INTERACTING PROTEIN"/>
    <property type="match status" value="1"/>
</dbReference>
<name>A0A2T2YHY7_9BACT</name>
<dbReference type="Gene3D" id="2.60.120.200">
    <property type="match status" value="2"/>
</dbReference>
<gene>
    <name evidence="3" type="ORF">AHMF7605_17225</name>
</gene>
<keyword evidence="4" id="KW-1185">Reference proteome</keyword>
<dbReference type="InterPro" id="IPR013783">
    <property type="entry name" value="Ig-like_fold"/>
</dbReference>
<organism evidence="3 4">
    <name type="scientific">Adhaeribacter arboris</name>
    <dbReference type="NCBI Taxonomy" id="2072846"/>
    <lineage>
        <taxon>Bacteria</taxon>
        <taxon>Pseudomonadati</taxon>
        <taxon>Bacteroidota</taxon>
        <taxon>Cytophagia</taxon>
        <taxon>Cytophagales</taxon>
        <taxon>Hymenobacteraceae</taxon>
        <taxon>Adhaeribacter</taxon>
    </lineage>
</organism>
<dbReference type="GO" id="GO:0005509">
    <property type="term" value="F:calcium ion binding"/>
    <property type="evidence" value="ECO:0007669"/>
    <property type="project" value="InterPro"/>
</dbReference>
<dbReference type="Proteomes" id="UP000240357">
    <property type="component" value="Unassembled WGS sequence"/>
</dbReference>
<dbReference type="SUPFAM" id="SSF50952">
    <property type="entry name" value="Soluble quinoprotein glucose dehydrogenase"/>
    <property type="match status" value="1"/>
</dbReference>
<accession>A0A2T2YHY7</accession>
<dbReference type="SUPFAM" id="SSF49785">
    <property type="entry name" value="Galactose-binding domain-like"/>
    <property type="match status" value="1"/>
</dbReference>
<dbReference type="Gene3D" id="2.60.120.430">
    <property type="entry name" value="Galactose-binding lectin"/>
    <property type="match status" value="1"/>
</dbReference>
<dbReference type="SUPFAM" id="SSF49899">
    <property type="entry name" value="Concanavalin A-like lectins/glucanases"/>
    <property type="match status" value="1"/>
</dbReference>
<dbReference type="GO" id="GO:0016020">
    <property type="term" value="C:membrane"/>
    <property type="evidence" value="ECO:0007669"/>
    <property type="project" value="InterPro"/>
</dbReference>
<dbReference type="GO" id="GO:0005975">
    <property type="term" value="P:carbohydrate metabolic process"/>
    <property type="evidence" value="ECO:0007669"/>
    <property type="project" value="UniProtKB-ARBA"/>
</dbReference>
<dbReference type="NCBIfam" id="TIGR04183">
    <property type="entry name" value="Por_Secre_tail"/>
    <property type="match status" value="1"/>
</dbReference>
<dbReference type="Gene3D" id="2.60.40.10">
    <property type="entry name" value="Immunoglobulins"/>
    <property type="match status" value="2"/>
</dbReference>
<evidence type="ECO:0000256" key="1">
    <source>
        <dbReference type="ARBA" id="ARBA00022729"/>
    </source>
</evidence>
<dbReference type="Pfam" id="PF18962">
    <property type="entry name" value="Por_Secre_tail"/>
    <property type="match status" value="1"/>
</dbReference>
<comment type="caution">
    <text evidence="3">The sequence shown here is derived from an EMBL/GenBank/DDBJ whole genome shotgun (WGS) entry which is preliminary data.</text>
</comment>
<dbReference type="InterPro" id="IPR026444">
    <property type="entry name" value="Secre_tail"/>
</dbReference>
<dbReference type="InterPro" id="IPR011041">
    <property type="entry name" value="Quinoprot_gluc/sorb_DH_b-prop"/>
</dbReference>
<feature type="domain" description="Dystroglycan-type cadherin-like" evidence="2">
    <location>
        <begin position="316"/>
        <end position="412"/>
    </location>
</feature>
<proteinExistence type="predicted"/>
<dbReference type="PANTHER" id="PTHR19328:SF75">
    <property type="entry name" value="ALDOSE SUGAR DEHYDROGENASE YLII"/>
    <property type="match status" value="1"/>
</dbReference>
<dbReference type="SUPFAM" id="SSF49313">
    <property type="entry name" value="Cadherin-like"/>
    <property type="match status" value="1"/>
</dbReference>
<dbReference type="InterPro" id="IPR041542">
    <property type="entry name" value="GH43_C2"/>
</dbReference>
<dbReference type="Pfam" id="PF17851">
    <property type="entry name" value="GH43_C2"/>
    <property type="match status" value="1"/>
</dbReference>
<dbReference type="InterPro" id="IPR011042">
    <property type="entry name" value="6-blade_b-propeller_TolB-like"/>
</dbReference>
<dbReference type="GO" id="GO:0004553">
    <property type="term" value="F:hydrolase activity, hydrolyzing O-glycosyl compounds"/>
    <property type="evidence" value="ECO:0007669"/>
    <property type="project" value="UniProtKB-ARBA"/>
</dbReference>
<dbReference type="InterPro" id="IPR032812">
    <property type="entry name" value="SbsA_Ig"/>
</dbReference>
<dbReference type="Pfam" id="PF05345">
    <property type="entry name" value="He_PIG"/>
    <property type="match status" value="1"/>
</dbReference>
<dbReference type="InterPro" id="IPR015919">
    <property type="entry name" value="Cadherin-like_sf"/>
</dbReference>
<dbReference type="InterPro" id="IPR013320">
    <property type="entry name" value="ConA-like_dom_sf"/>
</dbReference>
<evidence type="ECO:0000313" key="4">
    <source>
        <dbReference type="Proteomes" id="UP000240357"/>
    </source>
</evidence>
<protein>
    <recommendedName>
        <fullName evidence="2">Dystroglycan-type cadherin-like domain-containing protein</fullName>
    </recommendedName>
</protein>
<dbReference type="InterPro" id="IPR008979">
    <property type="entry name" value="Galactose-bd-like_sf"/>
</dbReference>
<dbReference type="InterPro" id="IPR006644">
    <property type="entry name" value="Cadg"/>
</dbReference>
<dbReference type="EMBL" id="PYFT01000001">
    <property type="protein sequence ID" value="PSR55121.1"/>
    <property type="molecule type" value="Genomic_DNA"/>
</dbReference>
<dbReference type="SMART" id="SM00736">
    <property type="entry name" value="CADG"/>
    <property type="match status" value="1"/>
</dbReference>
<keyword evidence="1" id="KW-0732">Signal</keyword>
<evidence type="ECO:0000259" key="2">
    <source>
        <dbReference type="SMART" id="SM00736"/>
    </source>
</evidence>
<reference evidence="3 4" key="1">
    <citation type="submission" date="2018-03" db="EMBL/GenBank/DDBJ databases">
        <title>Adhaeribacter sp. HMF7605 Genome sequencing and assembly.</title>
        <authorList>
            <person name="Kang H."/>
            <person name="Kang J."/>
            <person name="Cha I."/>
            <person name="Kim H."/>
            <person name="Joh K."/>
        </authorList>
    </citation>
    <scope>NUCLEOTIDE SEQUENCE [LARGE SCALE GENOMIC DNA]</scope>
    <source>
        <strain evidence="3 4">HMF7605</strain>
    </source>
</reference>
<dbReference type="Pfam" id="PF13205">
    <property type="entry name" value="Big_5"/>
    <property type="match status" value="1"/>
</dbReference>
<sequence>MKATSTSNYIFFLFFWKKKYFTLCLLGFMLLIPPATWARILTPDLTSPEIATKVPSSIFADSCSSLSTLPCAQLQVSLPYKLTFDAPIPNTLADKDTAGTGFTLTLPYSGTRLPEDSAVSVPTVPGYERAKLTLLNGTLQVVTNKGFARNTNNNQLNTLGVQVDSRNKLQIETTLLNPHNGVDSQQAGLWIGLSDKMYLQLVVSGNRIELRREVNDVSNVDDQLTTDIIPGLDIQKVRLRLVIDPVTNTAEAFYSTDSVTYFNVGAAYPTTSLSIASMGLTASRVYTGILASHRNSAAPVTYSFDDFAISLPGTPLAVQAPVDQVLPGDSTFSLSVGQYTDPDGQPLTYTATLLDGSPLPTWITFASRNLTFSGRTPIEGASLAVKITAIDPSSLSVTTYFNLKVLPVACSPRSILACSKLGVSLPYILRFNTPKSNTLPDQSGFGSGFTMVLPYSGMRHPEDSAVFNPIAPAYEPSKILLNNGFLQLTTTKGLIDTTHNNQLNTLGVLVNGRQKLKIETTLINPYNGTFNEQAGLWIGRTDKTYLKLVVVGNRIELRREVNDTTNLEDQRLTSPIPGLDSQKVHLRLVVDPFTHTAEAFYSTDSVTYFNVGEAYATKALSTDSMDLAISRIYGGIMVSQGNSITPVVYAFDGFNVQAFSNPVKPKLTFLPDHLTYTIVPGGSIIDQNTVLSANVGAPAINLTQETTVDWLSLPTAQTGILTFGPSQINSNQITPTQMPGSYLTSVIAQAEGYQSDTLVIQVTVNPPLPDLMVNFQDSATVPPAGWLADFGQAFGPRTGVNQGSNLTYGWKKRSDQTPLDLSGGGTMPGNGRNRNTPPDVRLATFLHMQADDISGSFDGIKEEGYWEIKVPNGFYDVTVTAGDAIIEPNVPESHSLNVEGVQAISNFEPSGLEGSLTRFKTATARINVKDSLLTITADGGINTKINSASIVPVSTGPYAFWSTDAQHISIRKDYFLSRTFSLELNNSSRVTDVTYTLTATYDAGVKDWLKFSASHVGTEPNVTFNYTAARNLPPGTYTAIVSASTPDFVSALLTVKVTVLDVESILPYVVSSTPENGATHVNINTVSIAANNLYVPEVPGFRGGVDNSTLNTSTVKLFKITDTETTEIVGVVQGTGGGDAISFSPTYALEPNTHYKLVITSGVKSNSGQSFLPYEADFTTGGNSNGTAGPSSIAFTKEPIAGTIGKQYTSVTIGPDRKFYALRMSGTIERFTINPQDGTLSNMEVISTLEDKYGERTAIGLTFDPTSTETNPIAWVTHSTGGFTNVGTFDGNLSKLSGPNLQEEQLVITRLPRSTKDHLTNSVAFGPDGALYISQGSNSSMGAYDRSWQQEESLLAGTVLRLDLNKLTNFTLPLNARTTADQSLINTAPAESVWLIDGTYNPYATNAPLTIYASGVRNAYDLVWHSNGQLYLPTNGSAAGGNSPASVPGTRRPDGTFYDGPAVAATTGVQVQNDWLFRVNPQRPLGYFGHPNPMRGEFLAFRGFKDNNLYPVGTGSDANFRGAAFDFELNKSPNGIIEYKSETFNGALKGKLFVCRFSGGSDIVILEPGSKVYDPAISPENDKKYDIVKVQSGSGLFGIEGLSGFANPLDITEDVQTGNLYVIEFNWNNSRDKTSQITLLRPKAITTKAPIATVTPTKITENDVVDEIPGEKNTITVGNSGNADLKVTGIVLEGMDSNQFELSGVPDISADSPLEVAANTAFTFNVLFNPASTGIKTATIKIYSENYSVLEVALNGLGTAGEGGSNEPSLQVIVNAHGFKTNIGDDDINTAIIHSTQAKAALLGAEVPVQQFVSATNALASVEPLAVFSNPDASGIITALGWYALGNPTLTKELFTVANNRSQTLNVQATGKLVFRPGSAPFGFYTRWPSLAHPQIYSKDSLNAFPNAIPHHFRVYPLKDQNDSVVTNAYLVAVEAVADDQDYQDLVFIVRNVKPFPAIPPDVLGVDPSPSAPADDNSGLVLQAYPNPNPGEKIDITLKNFARKEHVNLTLYDFAGRLILAKDIIVDGQGAAQTQFSQERSLSQGMYLIKAQGLSGVVYTKLLVEK</sequence>